<gene>
    <name evidence="2" type="ORF">ASPGLDRAFT_899882</name>
</gene>
<feature type="region of interest" description="Disordered" evidence="1">
    <location>
        <begin position="82"/>
        <end position="106"/>
    </location>
</feature>
<dbReference type="GeneID" id="34466738"/>
<dbReference type="AlphaFoldDB" id="A0A1L9V891"/>
<name>A0A1L9V891_ASPGL</name>
<keyword evidence="3" id="KW-1185">Reference proteome</keyword>
<reference evidence="3" key="1">
    <citation type="journal article" date="2017" name="Genome Biol.">
        <title>Comparative genomics reveals high biological diversity and specific adaptations in the industrially and medically important fungal genus Aspergillus.</title>
        <authorList>
            <person name="de Vries R.P."/>
            <person name="Riley R."/>
            <person name="Wiebenga A."/>
            <person name="Aguilar-Osorio G."/>
            <person name="Amillis S."/>
            <person name="Uchima C.A."/>
            <person name="Anderluh G."/>
            <person name="Asadollahi M."/>
            <person name="Askin M."/>
            <person name="Barry K."/>
            <person name="Battaglia E."/>
            <person name="Bayram O."/>
            <person name="Benocci T."/>
            <person name="Braus-Stromeyer S.A."/>
            <person name="Caldana C."/>
            <person name="Canovas D."/>
            <person name="Cerqueira G.C."/>
            <person name="Chen F."/>
            <person name="Chen W."/>
            <person name="Choi C."/>
            <person name="Clum A."/>
            <person name="Dos Santos R.A."/>
            <person name="Damasio A.R."/>
            <person name="Diallinas G."/>
            <person name="Emri T."/>
            <person name="Fekete E."/>
            <person name="Flipphi M."/>
            <person name="Freyberg S."/>
            <person name="Gallo A."/>
            <person name="Gournas C."/>
            <person name="Habgood R."/>
            <person name="Hainaut M."/>
            <person name="Harispe M.L."/>
            <person name="Henrissat B."/>
            <person name="Hilden K.S."/>
            <person name="Hope R."/>
            <person name="Hossain A."/>
            <person name="Karabika E."/>
            <person name="Karaffa L."/>
            <person name="Karanyi Z."/>
            <person name="Krasevec N."/>
            <person name="Kuo A."/>
            <person name="Kusch H."/>
            <person name="LaButti K."/>
            <person name="Lagendijk E.L."/>
            <person name="Lapidus A."/>
            <person name="Levasseur A."/>
            <person name="Lindquist E."/>
            <person name="Lipzen A."/>
            <person name="Logrieco A.F."/>
            <person name="MacCabe A."/>
            <person name="Maekelae M.R."/>
            <person name="Malavazi I."/>
            <person name="Melin P."/>
            <person name="Meyer V."/>
            <person name="Mielnichuk N."/>
            <person name="Miskei M."/>
            <person name="Molnar A.P."/>
            <person name="Mule G."/>
            <person name="Ngan C.Y."/>
            <person name="Orejas M."/>
            <person name="Orosz E."/>
            <person name="Ouedraogo J.P."/>
            <person name="Overkamp K.M."/>
            <person name="Park H.-S."/>
            <person name="Perrone G."/>
            <person name="Piumi F."/>
            <person name="Punt P.J."/>
            <person name="Ram A.F."/>
            <person name="Ramon A."/>
            <person name="Rauscher S."/>
            <person name="Record E."/>
            <person name="Riano-Pachon D.M."/>
            <person name="Robert V."/>
            <person name="Roehrig J."/>
            <person name="Ruller R."/>
            <person name="Salamov A."/>
            <person name="Salih N.S."/>
            <person name="Samson R.A."/>
            <person name="Sandor E."/>
            <person name="Sanguinetti M."/>
            <person name="Schuetze T."/>
            <person name="Sepcic K."/>
            <person name="Shelest E."/>
            <person name="Sherlock G."/>
            <person name="Sophianopoulou V."/>
            <person name="Squina F.M."/>
            <person name="Sun H."/>
            <person name="Susca A."/>
            <person name="Todd R.B."/>
            <person name="Tsang A."/>
            <person name="Unkles S.E."/>
            <person name="van de Wiele N."/>
            <person name="van Rossen-Uffink D."/>
            <person name="Oliveira J.V."/>
            <person name="Vesth T.C."/>
            <person name="Visser J."/>
            <person name="Yu J.-H."/>
            <person name="Zhou M."/>
            <person name="Andersen M.R."/>
            <person name="Archer D.B."/>
            <person name="Baker S.E."/>
            <person name="Benoit I."/>
            <person name="Brakhage A.A."/>
            <person name="Braus G.H."/>
            <person name="Fischer R."/>
            <person name="Frisvad J.C."/>
            <person name="Goldman G.H."/>
            <person name="Houbraken J."/>
            <person name="Oakley B."/>
            <person name="Pocsi I."/>
            <person name="Scazzocchio C."/>
            <person name="Seiboth B."/>
            <person name="vanKuyk P.A."/>
            <person name="Wortman J."/>
            <person name="Dyer P.S."/>
            <person name="Grigoriev I.V."/>
        </authorList>
    </citation>
    <scope>NUCLEOTIDE SEQUENCE [LARGE SCALE GENOMIC DNA]</scope>
    <source>
        <strain evidence="3">CBS 516.65</strain>
    </source>
</reference>
<proteinExistence type="predicted"/>
<sequence length="106" mass="12287">MENYQTNPHWYNELFNFFQGVEDFAKGAWSGCENSDPALADIHKTLERIQNDTKHIWEKQSTTEPPDLAACWRAFRARNRQCGVQNASAPTSQKRAPPPREHRTRS</sequence>
<protein>
    <submittedName>
        <fullName evidence="2">Uncharacterized protein</fullName>
    </submittedName>
</protein>
<evidence type="ECO:0000313" key="3">
    <source>
        <dbReference type="Proteomes" id="UP000184300"/>
    </source>
</evidence>
<evidence type="ECO:0000256" key="1">
    <source>
        <dbReference type="SAM" id="MobiDB-lite"/>
    </source>
</evidence>
<feature type="compositionally biased region" description="Polar residues" evidence="1">
    <location>
        <begin position="82"/>
        <end position="94"/>
    </location>
</feature>
<dbReference type="VEuPathDB" id="FungiDB:ASPGLDRAFT_899882"/>
<organism evidence="2 3">
    <name type="scientific">Aspergillus glaucus CBS 516.65</name>
    <dbReference type="NCBI Taxonomy" id="1160497"/>
    <lineage>
        <taxon>Eukaryota</taxon>
        <taxon>Fungi</taxon>
        <taxon>Dikarya</taxon>
        <taxon>Ascomycota</taxon>
        <taxon>Pezizomycotina</taxon>
        <taxon>Eurotiomycetes</taxon>
        <taxon>Eurotiomycetidae</taxon>
        <taxon>Eurotiales</taxon>
        <taxon>Aspergillaceae</taxon>
        <taxon>Aspergillus</taxon>
        <taxon>Aspergillus subgen. Aspergillus</taxon>
    </lineage>
</organism>
<dbReference type="Proteomes" id="UP000184300">
    <property type="component" value="Unassembled WGS sequence"/>
</dbReference>
<dbReference type="EMBL" id="KV878913">
    <property type="protein sequence ID" value="OJJ80062.1"/>
    <property type="molecule type" value="Genomic_DNA"/>
</dbReference>
<dbReference type="RefSeq" id="XP_022396760.1">
    <property type="nucleotide sequence ID" value="XM_022550478.1"/>
</dbReference>
<accession>A0A1L9V891</accession>
<evidence type="ECO:0000313" key="2">
    <source>
        <dbReference type="EMBL" id="OJJ80062.1"/>
    </source>
</evidence>